<evidence type="ECO:0000313" key="3">
    <source>
        <dbReference type="Proteomes" id="UP000005446"/>
    </source>
</evidence>
<dbReference type="AlphaFoldDB" id="H0EV99"/>
<feature type="region of interest" description="Disordered" evidence="1">
    <location>
        <begin position="1"/>
        <end position="65"/>
    </location>
</feature>
<proteinExistence type="predicted"/>
<dbReference type="EMBL" id="AGUE01000189">
    <property type="protein sequence ID" value="EHK97541.1"/>
    <property type="molecule type" value="Genomic_DNA"/>
</dbReference>
<comment type="caution">
    <text evidence="2">The sequence shown here is derived from an EMBL/GenBank/DDBJ whole genome shotgun (WGS) entry which is preliminary data.</text>
</comment>
<feature type="compositionally biased region" description="Polar residues" evidence="1">
    <location>
        <begin position="43"/>
        <end position="65"/>
    </location>
</feature>
<evidence type="ECO:0000256" key="1">
    <source>
        <dbReference type="SAM" id="MobiDB-lite"/>
    </source>
</evidence>
<feature type="compositionally biased region" description="Low complexity" evidence="1">
    <location>
        <begin position="24"/>
        <end position="35"/>
    </location>
</feature>
<protein>
    <submittedName>
        <fullName evidence="2">Uncharacterized protein</fullName>
    </submittedName>
</protein>
<reference evidence="2 3" key="1">
    <citation type="journal article" date="2012" name="Eukaryot. Cell">
        <title>Genome sequence of the fungus Glarea lozoyensis: the first genome sequence of a species from the Helotiaceae family.</title>
        <authorList>
            <person name="Youssar L."/>
            <person name="Gruening B.A."/>
            <person name="Erxleben A."/>
            <person name="Guenther S."/>
            <person name="Huettel W."/>
        </authorList>
    </citation>
    <scope>NUCLEOTIDE SEQUENCE [LARGE SCALE GENOMIC DNA]</scope>
    <source>
        <strain evidence="3">ATCC 74030 / MF5533</strain>
    </source>
</reference>
<feature type="compositionally biased region" description="Polar residues" evidence="1">
    <location>
        <begin position="130"/>
        <end position="149"/>
    </location>
</feature>
<name>H0EV99_GLAL7</name>
<keyword evidence="3" id="KW-1185">Reference proteome</keyword>
<organism evidence="2 3">
    <name type="scientific">Glarea lozoyensis (strain ATCC 74030 / MF5533)</name>
    <dbReference type="NCBI Taxonomy" id="1104152"/>
    <lineage>
        <taxon>Eukaryota</taxon>
        <taxon>Fungi</taxon>
        <taxon>Dikarya</taxon>
        <taxon>Ascomycota</taxon>
        <taxon>Pezizomycotina</taxon>
        <taxon>Leotiomycetes</taxon>
        <taxon>Helotiales</taxon>
        <taxon>Helotiaceae</taxon>
        <taxon>Glarea</taxon>
    </lineage>
</organism>
<dbReference type="Proteomes" id="UP000005446">
    <property type="component" value="Unassembled WGS sequence"/>
</dbReference>
<evidence type="ECO:0000313" key="2">
    <source>
        <dbReference type="EMBL" id="EHK97541.1"/>
    </source>
</evidence>
<dbReference type="InParanoid" id="H0EV99"/>
<dbReference type="HOGENOM" id="CLU_719713_0_0_1"/>
<sequence length="384" mass="42372">MPYSRAQERRAKKKSQSGRNSPMTSSTASLASSSDTARKSPALSASSNPTYLVTSSSLDGADTPSTTDLVAMREEAVVVANSAATLLQTKTSSNSKRSLSATAREFIPSASASPITADITISRASGAEITPSSSPESFTHGPTTRAPRSQSRLRFFQNSAPNDDLEVSPIALDSSIVECGEVISRTASPETYDSNSNYGYQHVRFQEHSPDSAHPKPGQFILPSENEIRAWQRNVEHHITIISNLRIMDDQILIAVGDWSREIQEGLETQRQLEDQHDWDRLVPAEVYEPKAWEAQMNAIVLNMTADGHSEEAINLFLAQVKAHHHRMWEFMLAMQEVQIDAYRFRMLTEWAYHTPQRVGSASCEEGSVTPIMSPIPINTGRVV</sequence>
<accession>H0EV99</accession>
<dbReference type="OrthoDB" id="10279853at2759"/>
<feature type="region of interest" description="Disordered" evidence="1">
    <location>
        <begin position="125"/>
        <end position="149"/>
    </location>
</feature>
<gene>
    <name evidence="2" type="ORF">M7I_6694</name>
</gene>